<name>A0ABR4NKK3_9FUNG</name>
<dbReference type="SMART" id="SM00554">
    <property type="entry name" value="FAS1"/>
    <property type="match status" value="2"/>
</dbReference>
<dbReference type="Proteomes" id="UP001527925">
    <property type="component" value="Unassembled WGS sequence"/>
</dbReference>
<evidence type="ECO:0000259" key="3">
    <source>
        <dbReference type="PROSITE" id="PS50213"/>
    </source>
</evidence>
<protein>
    <recommendedName>
        <fullName evidence="3">FAS1 domain-containing protein</fullName>
    </recommendedName>
</protein>
<gene>
    <name evidence="4" type="ORF">HK105_200119</name>
</gene>
<dbReference type="PANTHER" id="PTHR10900">
    <property type="entry name" value="PERIOSTIN-RELATED"/>
    <property type="match status" value="1"/>
</dbReference>
<sequence length="366" mass="36474">MFIAKFLASAVALVASVSAQSALNIAASDPTFSTLVTLAGKFPDIVGVLNGTTTITVFAPTNDAFTKLQTTSPDVYKAVTSDDALLKKVLQYHVIAGSAFDPAKAPGRTIAKTANGAALRVDVDGAKVTLTFGLANSTVVKSATATNGVVHVVDTVLVPPGAVSATAVSAGLSSLVDSLKKVDFVSAVDGLTDVTIFAPTNAAFDDLTKFAAANNLTISSAILSAVLDFHVVKGAVYSSDIFKAATPIKATTAYNGATVDVAVDNGVVTVAGAGNKTPAKVVIADVLVAGGVVHLIDTVLLPDLAKITPGTGKDGINLPSFTPAGNGNGNAPTPTGTAGSKNSATKAGFASLAVALLAVGAHMLAL</sequence>
<dbReference type="SUPFAM" id="SSF82153">
    <property type="entry name" value="FAS1 domain"/>
    <property type="match status" value="2"/>
</dbReference>
<feature type="domain" description="FAS1" evidence="3">
    <location>
        <begin position="159"/>
        <end position="300"/>
    </location>
</feature>
<keyword evidence="2" id="KW-0732">Signal</keyword>
<dbReference type="PROSITE" id="PS50213">
    <property type="entry name" value="FAS1"/>
    <property type="match status" value="2"/>
</dbReference>
<evidence type="ECO:0000256" key="2">
    <source>
        <dbReference type="SAM" id="SignalP"/>
    </source>
</evidence>
<evidence type="ECO:0000313" key="5">
    <source>
        <dbReference type="Proteomes" id="UP001527925"/>
    </source>
</evidence>
<proteinExistence type="predicted"/>
<dbReference type="PANTHER" id="PTHR10900:SF77">
    <property type="entry name" value="FI19380P1"/>
    <property type="match status" value="1"/>
</dbReference>
<feature type="chain" id="PRO_5046067774" description="FAS1 domain-containing protein" evidence="2">
    <location>
        <begin position="20"/>
        <end position="366"/>
    </location>
</feature>
<feature type="region of interest" description="Disordered" evidence="1">
    <location>
        <begin position="318"/>
        <end position="342"/>
    </location>
</feature>
<dbReference type="InterPro" id="IPR050904">
    <property type="entry name" value="Adhesion/Biosynth-related"/>
</dbReference>
<dbReference type="EMBL" id="JADGIZ020000001">
    <property type="protein sequence ID" value="KAL2920053.1"/>
    <property type="molecule type" value="Genomic_DNA"/>
</dbReference>
<evidence type="ECO:0000313" key="4">
    <source>
        <dbReference type="EMBL" id="KAL2920053.1"/>
    </source>
</evidence>
<organism evidence="4 5">
    <name type="scientific">Polyrhizophydium stewartii</name>
    <dbReference type="NCBI Taxonomy" id="2732419"/>
    <lineage>
        <taxon>Eukaryota</taxon>
        <taxon>Fungi</taxon>
        <taxon>Fungi incertae sedis</taxon>
        <taxon>Chytridiomycota</taxon>
        <taxon>Chytridiomycota incertae sedis</taxon>
        <taxon>Chytridiomycetes</taxon>
        <taxon>Rhizophydiales</taxon>
        <taxon>Rhizophydiales incertae sedis</taxon>
        <taxon>Polyrhizophydium</taxon>
    </lineage>
</organism>
<reference evidence="4 5" key="1">
    <citation type="submission" date="2023-09" db="EMBL/GenBank/DDBJ databases">
        <title>Pangenome analysis of Batrachochytrium dendrobatidis and related Chytrids.</title>
        <authorList>
            <person name="Yacoub M.N."/>
            <person name="Stajich J.E."/>
            <person name="James T.Y."/>
        </authorList>
    </citation>
    <scope>NUCLEOTIDE SEQUENCE [LARGE SCALE GENOMIC DNA]</scope>
    <source>
        <strain evidence="4 5">JEL0888</strain>
    </source>
</reference>
<dbReference type="InterPro" id="IPR036378">
    <property type="entry name" value="FAS1_dom_sf"/>
</dbReference>
<dbReference type="Pfam" id="PF02469">
    <property type="entry name" value="Fasciclin"/>
    <property type="match status" value="2"/>
</dbReference>
<accession>A0ABR4NKK3</accession>
<dbReference type="Gene3D" id="2.30.180.10">
    <property type="entry name" value="FAS1 domain"/>
    <property type="match status" value="2"/>
</dbReference>
<comment type="caution">
    <text evidence="4">The sequence shown here is derived from an EMBL/GenBank/DDBJ whole genome shotgun (WGS) entry which is preliminary data.</text>
</comment>
<dbReference type="InterPro" id="IPR000782">
    <property type="entry name" value="FAS1_domain"/>
</dbReference>
<feature type="signal peptide" evidence="2">
    <location>
        <begin position="1"/>
        <end position="19"/>
    </location>
</feature>
<keyword evidence="5" id="KW-1185">Reference proteome</keyword>
<feature type="compositionally biased region" description="Low complexity" evidence="1">
    <location>
        <begin position="322"/>
        <end position="339"/>
    </location>
</feature>
<evidence type="ECO:0000256" key="1">
    <source>
        <dbReference type="SAM" id="MobiDB-lite"/>
    </source>
</evidence>
<feature type="domain" description="FAS1" evidence="3">
    <location>
        <begin position="19"/>
        <end position="157"/>
    </location>
</feature>